<dbReference type="PANTHER" id="PTHR33778">
    <property type="entry name" value="PROTEIN MGTC"/>
    <property type="match status" value="1"/>
</dbReference>
<organism evidence="9 10">
    <name type="scientific">Teichococcus deserti</name>
    <dbReference type="NCBI Taxonomy" id="1817963"/>
    <lineage>
        <taxon>Bacteria</taxon>
        <taxon>Pseudomonadati</taxon>
        <taxon>Pseudomonadota</taxon>
        <taxon>Alphaproteobacteria</taxon>
        <taxon>Acetobacterales</taxon>
        <taxon>Roseomonadaceae</taxon>
        <taxon>Roseomonas</taxon>
    </lineage>
</organism>
<protein>
    <recommendedName>
        <fullName evidence="7">Protein MgtC</fullName>
    </recommendedName>
</protein>
<keyword evidence="4 7" id="KW-0812">Transmembrane</keyword>
<gene>
    <name evidence="9" type="ORF">BKE38_20780</name>
</gene>
<evidence type="ECO:0000313" key="9">
    <source>
        <dbReference type="EMBL" id="ONG49513.1"/>
    </source>
</evidence>
<keyword evidence="3" id="KW-1003">Cell membrane</keyword>
<dbReference type="GO" id="GO:0005886">
    <property type="term" value="C:plasma membrane"/>
    <property type="evidence" value="ECO:0007669"/>
    <property type="project" value="UniProtKB-SubCell"/>
</dbReference>
<feature type="transmembrane region" description="Helical" evidence="7">
    <location>
        <begin position="100"/>
        <end position="118"/>
    </location>
</feature>
<evidence type="ECO:0000259" key="8">
    <source>
        <dbReference type="Pfam" id="PF02308"/>
    </source>
</evidence>
<name>A0A1V2GYV3_9PROT</name>
<evidence type="ECO:0000256" key="4">
    <source>
        <dbReference type="ARBA" id="ARBA00022692"/>
    </source>
</evidence>
<accession>A0A1V2GYV3</accession>
<dbReference type="PANTHER" id="PTHR33778:SF1">
    <property type="entry name" value="MAGNESIUM TRANSPORTER YHID-RELATED"/>
    <property type="match status" value="1"/>
</dbReference>
<evidence type="ECO:0000313" key="10">
    <source>
        <dbReference type="Proteomes" id="UP000188879"/>
    </source>
</evidence>
<keyword evidence="10" id="KW-1185">Reference proteome</keyword>
<feature type="transmembrane region" description="Helical" evidence="7">
    <location>
        <begin position="124"/>
        <end position="142"/>
    </location>
</feature>
<evidence type="ECO:0000256" key="3">
    <source>
        <dbReference type="ARBA" id="ARBA00022475"/>
    </source>
</evidence>
<dbReference type="InterPro" id="IPR003416">
    <property type="entry name" value="MgtC/SapB/SrpB/YhiD_fam"/>
</dbReference>
<dbReference type="AlphaFoldDB" id="A0A1V2GYV3"/>
<sequence length="149" mass="15354">MTGLFDLSTTELLLRLGAASGLGMLQGLDWERRGFPAGMRTHGLFALSGALLVLLGLGVADVVLARGGESDPLRVVQGLFQAMGFLGAGMVFARGGDVRNLTSAASLVLTCAIGMTAGAGLWRMTLIAAALGICLSVLARLLKRPKVEG</sequence>
<comment type="similarity">
    <text evidence="2 7">Belongs to the MgtC/SapB family.</text>
</comment>
<dbReference type="EMBL" id="MLCO01000225">
    <property type="protein sequence ID" value="ONG49513.1"/>
    <property type="molecule type" value="Genomic_DNA"/>
</dbReference>
<keyword evidence="6 7" id="KW-0472">Membrane</keyword>
<dbReference type="Pfam" id="PF02308">
    <property type="entry name" value="MgtC"/>
    <property type="match status" value="1"/>
</dbReference>
<evidence type="ECO:0000256" key="7">
    <source>
        <dbReference type="RuleBase" id="RU365041"/>
    </source>
</evidence>
<evidence type="ECO:0000256" key="1">
    <source>
        <dbReference type="ARBA" id="ARBA00004651"/>
    </source>
</evidence>
<comment type="subcellular location">
    <subcellularLocation>
        <location evidence="7">Cell inner membrane</location>
        <topology evidence="7">Multi-pass membrane protein</topology>
    </subcellularLocation>
    <subcellularLocation>
        <location evidence="1">Cell membrane</location>
        <topology evidence="1">Multi-pass membrane protein</topology>
    </subcellularLocation>
</comment>
<keyword evidence="7" id="KW-0997">Cell inner membrane</keyword>
<dbReference type="Proteomes" id="UP000188879">
    <property type="component" value="Unassembled WGS sequence"/>
</dbReference>
<dbReference type="InterPro" id="IPR049177">
    <property type="entry name" value="MgtC_SapB_SrpB_YhiD_N"/>
</dbReference>
<dbReference type="PRINTS" id="PR01837">
    <property type="entry name" value="MGTCSAPBPROT"/>
</dbReference>
<keyword evidence="5 7" id="KW-1133">Transmembrane helix</keyword>
<evidence type="ECO:0000256" key="5">
    <source>
        <dbReference type="ARBA" id="ARBA00022989"/>
    </source>
</evidence>
<evidence type="ECO:0000256" key="2">
    <source>
        <dbReference type="ARBA" id="ARBA00009298"/>
    </source>
</evidence>
<feature type="transmembrane region" description="Helical" evidence="7">
    <location>
        <begin position="75"/>
        <end position="93"/>
    </location>
</feature>
<reference evidence="9 10" key="1">
    <citation type="submission" date="2016-10" db="EMBL/GenBank/DDBJ databases">
        <title>Draft Genome sequence of Roseomonas sp. strain M3.</title>
        <authorList>
            <person name="Subhash Y."/>
            <person name="Lee S."/>
        </authorList>
    </citation>
    <scope>NUCLEOTIDE SEQUENCE [LARGE SCALE GENOMIC DNA]</scope>
    <source>
        <strain evidence="9 10">M3</strain>
    </source>
</reference>
<proteinExistence type="inferred from homology"/>
<evidence type="ECO:0000256" key="6">
    <source>
        <dbReference type="ARBA" id="ARBA00023136"/>
    </source>
</evidence>
<comment type="caution">
    <text evidence="9">The sequence shown here is derived from an EMBL/GenBank/DDBJ whole genome shotgun (WGS) entry which is preliminary data.</text>
</comment>
<feature type="domain" description="MgtC/SapB/SrpB/YhiD N-terminal" evidence="8">
    <location>
        <begin position="16"/>
        <end position="143"/>
    </location>
</feature>
<feature type="transmembrane region" description="Helical" evidence="7">
    <location>
        <begin position="42"/>
        <end position="63"/>
    </location>
</feature>